<dbReference type="AlphaFoldDB" id="A0A2S4UXT6"/>
<evidence type="ECO:0000256" key="3">
    <source>
        <dbReference type="ARBA" id="ARBA00023002"/>
    </source>
</evidence>
<protein>
    <submittedName>
        <fullName evidence="4">Uncharacterized protein</fullName>
    </submittedName>
</protein>
<reference evidence="4" key="1">
    <citation type="submission" date="2017-12" db="EMBL/GenBank/DDBJ databases">
        <title>Gene loss provides genomic basis for host adaptation in cereal stripe rust fungi.</title>
        <authorList>
            <person name="Xia C."/>
        </authorList>
    </citation>
    <scope>NUCLEOTIDE SEQUENCE [LARGE SCALE GENOMIC DNA]</scope>
    <source>
        <strain evidence="4">93-210</strain>
    </source>
</reference>
<sequence>MDSTHQDLKSENLFDVKDLVVVITGGGTGIGQMMLRALIANGVKKAYIADLSKKDQIEELRKTGKGGNLYRYPPIGGPPFDGSLKTAEEISSGMWGASEQEAEELLSTNVLGYYYVSAALIPLLSKSKNQPQIINISSNASFSRQAMLGILYSLSKAAITHLTKILATQLSNTNIRVNAIAPGLFPSELTAGDSNSKNQSQLDDTMGLNIPKGRPGIDKEIASTVLYLASKHQQYTSGSIVLIDGGVLNQMPSTY</sequence>
<dbReference type="PANTHER" id="PTHR43618:SF4">
    <property type="entry name" value="SHORT CHAIN DEHYDROGENASE_REDUCTASE FAMILY (AFU_ORTHOLOGUE AFUA_7G04540)"/>
    <property type="match status" value="1"/>
</dbReference>
<dbReference type="VEuPathDB" id="FungiDB:PSHT_09936"/>
<organism evidence="4 5">
    <name type="scientific">Puccinia striiformis</name>
    <dbReference type="NCBI Taxonomy" id="27350"/>
    <lineage>
        <taxon>Eukaryota</taxon>
        <taxon>Fungi</taxon>
        <taxon>Dikarya</taxon>
        <taxon>Basidiomycota</taxon>
        <taxon>Pucciniomycotina</taxon>
        <taxon>Pucciniomycetes</taxon>
        <taxon>Pucciniales</taxon>
        <taxon>Pucciniaceae</taxon>
        <taxon>Puccinia</taxon>
    </lineage>
</organism>
<dbReference type="InterPro" id="IPR002347">
    <property type="entry name" value="SDR_fam"/>
</dbReference>
<comment type="caution">
    <text evidence="4">The sequence shown here is derived from an EMBL/GenBank/DDBJ whole genome shotgun (WGS) entry which is preliminary data.</text>
</comment>
<dbReference type="InterPro" id="IPR052178">
    <property type="entry name" value="Sec_Metab_Biosynth_SDR"/>
</dbReference>
<dbReference type="Proteomes" id="UP000239156">
    <property type="component" value="Unassembled WGS sequence"/>
</dbReference>
<comment type="similarity">
    <text evidence="1">Belongs to the short-chain dehydrogenases/reductases (SDR) family.</text>
</comment>
<dbReference type="PRINTS" id="PR00081">
    <property type="entry name" value="GDHRDH"/>
</dbReference>
<proteinExistence type="inferred from homology"/>
<dbReference type="Pfam" id="PF13561">
    <property type="entry name" value="adh_short_C2"/>
    <property type="match status" value="1"/>
</dbReference>
<dbReference type="InterPro" id="IPR036291">
    <property type="entry name" value="NAD(P)-bd_dom_sf"/>
</dbReference>
<dbReference type="VEuPathDB" id="FungiDB:PSTT_12047"/>
<dbReference type="CDD" id="cd05233">
    <property type="entry name" value="SDR_c"/>
    <property type="match status" value="1"/>
</dbReference>
<dbReference type="GO" id="GO:0016491">
    <property type="term" value="F:oxidoreductase activity"/>
    <property type="evidence" value="ECO:0007669"/>
    <property type="project" value="UniProtKB-KW"/>
</dbReference>
<dbReference type="EMBL" id="PKSL01000148">
    <property type="protein sequence ID" value="POW02084.1"/>
    <property type="molecule type" value="Genomic_DNA"/>
</dbReference>
<gene>
    <name evidence="4" type="ORF">PSTT_12047</name>
</gene>
<evidence type="ECO:0000256" key="2">
    <source>
        <dbReference type="ARBA" id="ARBA00022857"/>
    </source>
</evidence>
<keyword evidence="5" id="KW-1185">Reference proteome</keyword>
<evidence type="ECO:0000256" key="1">
    <source>
        <dbReference type="ARBA" id="ARBA00006484"/>
    </source>
</evidence>
<keyword evidence="2" id="KW-0521">NADP</keyword>
<evidence type="ECO:0000313" key="5">
    <source>
        <dbReference type="Proteomes" id="UP000239156"/>
    </source>
</evidence>
<dbReference type="Gene3D" id="3.40.50.720">
    <property type="entry name" value="NAD(P)-binding Rossmann-like Domain"/>
    <property type="match status" value="2"/>
</dbReference>
<accession>A0A2S4UXT6</accession>
<name>A0A2S4UXT6_9BASI</name>
<evidence type="ECO:0000313" key="4">
    <source>
        <dbReference type="EMBL" id="POW02084.1"/>
    </source>
</evidence>
<dbReference type="PANTHER" id="PTHR43618">
    <property type="entry name" value="7-ALPHA-HYDROXYSTEROID DEHYDROGENASE"/>
    <property type="match status" value="1"/>
</dbReference>
<keyword evidence="3" id="KW-0560">Oxidoreductase</keyword>
<dbReference type="SUPFAM" id="SSF51735">
    <property type="entry name" value="NAD(P)-binding Rossmann-fold domains"/>
    <property type="match status" value="1"/>
</dbReference>